<gene>
    <name evidence="4" type="ORF">TISLANDTSLP1_02180</name>
</gene>
<sequence length="250" mass="29844">MKIPISIAIITKNEEKNIEDALESVKDFEEIVVVDAFSEDRTVEICKNYTDKIYKLEWKGFATQKQFAVEKTTLPWVFILDADERVTEALKMEITEKISNDDFDGYFIPRKNFFLGKWIKHSGWWPDYTLRLFRKDKGKMQIREVHEKVIVNGKVGYVKEPILHYTYQTFEDFIKKMQIYSSYGALELIKKNPSKCKIVLKIFFAPVFTFFKMFFIKLGFLDGLRGFILAFFYSFYSFLKYAKVWEKQWK</sequence>
<dbReference type="AlphaFoldDB" id="A0A9W6GE99"/>
<name>A0A9W6GE99_9BACT</name>
<comment type="caution">
    <text evidence="4">The sequence shown here is derived from an EMBL/GenBank/DDBJ whole genome shotgun (WGS) entry which is preliminary data.</text>
</comment>
<keyword evidence="2" id="KW-0472">Membrane</keyword>
<dbReference type="PANTHER" id="PTHR43630">
    <property type="entry name" value="POLY-BETA-1,6-N-ACETYL-D-GLUCOSAMINE SYNTHASE"/>
    <property type="match status" value="1"/>
</dbReference>
<dbReference type="Gene3D" id="3.90.550.10">
    <property type="entry name" value="Spore Coat Polysaccharide Biosynthesis Protein SpsA, Chain A"/>
    <property type="match status" value="1"/>
</dbReference>
<evidence type="ECO:0000313" key="4">
    <source>
        <dbReference type="EMBL" id="GLI52525.1"/>
    </source>
</evidence>
<dbReference type="CDD" id="cd02511">
    <property type="entry name" value="Beta4Glucosyltransferase"/>
    <property type="match status" value="1"/>
</dbReference>
<evidence type="ECO:0000256" key="2">
    <source>
        <dbReference type="SAM" id="Phobius"/>
    </source>
</evidence>
<comment type="similarity">
    <text evidence="1">Belongs to the glycosyltransferase 2 family. WaaE/KdtX subfamily.</text>
</comment>
<proteinExistence type="inferred from homology"/>
<evidence type="ECO:0000313" key="5">
    <source>
        <dbReference type="Proteomes" id="UP001144297"/>
    </source>
</evidence>
<dbReference type="GO" id="GO:0016740">
    <property type="term" value="F:transferase activity"/>
    <property type="evidence" value="ECO:0007669"/>
    <property type="project" value="UniProtKB-KW"/>
</dbReference>
<feature type="domain" description="Glycosyltransferase 2-like" evidence="3">
    <location>
        <begin position="6"/>
        <end position="143"/>
    </location>
</feature>
<keyword evidence="4" id="KW-0808">Transferase</keyword>
<keyword evidence="5" id="KW-1185">Reference proteome</keyword>
<dbReference type="Proteomes" id="UP001144297">
    <property type="component" value="Unassembled WGS sequence"/>
</dbReference>
<feature type="transmembrane region" description="Helical" evidence="2">
    <location>
        <begin position="224"/>
        <end position="242"/>
    </location>
</feature>
<accession>A0A9W6GE99</accession>
<dbReference type="InterPro" id="IPR029044">
    <property type="entry name" value="Nucleotide-diphossugar_trans"/>
</dbReference>
<feature type="transmembrane region" description="Helical" evidence="2">
    <location>
        <begin position="198"/>
        <end position="218"/>
    </location>
</feature>
<protein>
    <submittedName>
        <fullName evidence="4">Glycosyl transferase</fullName>
    </submittedName>
</protein>
<dbReference type="Pfam" id="PF00535">
    <property type="entry name" value="Glycos_transf_2"/>
    <property type="match status" value="1"/>
</dbReference>
<dbReference type="SUPFAM" id="SSF53448">
    <property type="entry name" value="Nucleotide-diphospho-sugar transferases"/>
    <property type="match status" value="1"/>
</dbReference>
<dbReference type="InterPro" id="IPR001173">
    <property type="entry name" value="Glyco_trans_2-like"/>
</dbReference>
<evidence type="ECO:0000256" key="1">
    <source>
        <dbReference type="ARBA" id="ARBA00038494"/>
    </source>
</evidence>
<evidence type="ECO:0000259" key="3">
    <source>
        <dbReference type="Pfam" id="PF00535"/>
    </source>
</evidence>
<keyword evidence="2" id="KW-1133">Transmembrane helix</keyword>
<dbReference type="EMBL" id="BSDX01000001">
    <property type="protein sequence ID" value="GLI52525.1"/>
    <property type="molecule type" value="Genomic_DNA"/>
</dbReference>
<organism evidence="4 5">
    <name type="scientific">Thermodesulfovibrio yellowstonii</name>
    <dbReference type="NCBI Taxonomy" id="28262"/>
    <lineage>
        <taxon>Bacteria</taxon>
        <taxon>Pseudomonadati</taxon>
        <taxon>Nitrospirota</taxon>
        <taxon>Thermodesulfovibrionia</taxon>
        <taxon>Thermodesulfovibrionales</taxon>
        <taxon>Thermodesulfovibrionaceae</taxon>
        <taxon>Thermodesulfovibrio</taxon>
    </lineage>
</organism>
<reference evidence="4" key="1">
    <citation type="submission" date="2022-12" db="EMBL/GenBank/DDBJ databases">
        <title>Reference genome sequencing for broad-spectrum identification of bacterial and archaeal isolates by mass spectrometry.</title>
        <authorList>
            <person name="Sekiguchi Y."/>
            <person name="Tourlousse D.M."/>
        </authorList>
    </citation>
    <scope>NUCLEOTIDE SEQUENCE</scope>
    <source>
        <strain evidence="4">TSL-P1</strain>
    </source>
</reference>
<dbReference type="PANTHER" id="PTHR43630:SF2">
    <property type="entry name" value="GLYCOSYLTRANSFERASE"/>
    <property type="match status" value="1"/>
</dbReference>
<keyword evidence="2" id="KW-0812">Transmembrane</keyword>